<dbReference type="SUPFAM" id="SSF52172">
    <property type="entry name" value="CheY-like"/>
    <property type="match status" value="1"/>
</dbReference>
<dbReference type="Proteomes" id="UP000185984">
    <property type="component" value="Unassembled WGS sequence"/>
</dbReference>
<dbReference type="SMART" id="SM00388">
    <property type="entry name" value="HisKA"/>
    <property type="match status" value="1"/>
</dbReference>
<dbReference type="AlphaFoldDB" id="A0A1U7HV49"/>
<evidence type="ECO:0000256" key="6">
    <source>
        <dbReference type="ARBA" id="ARBA00023012"/>
    </source>
</evidence>
<dbReference type="EMBL" id="MRCC01000006">
    <property type="protein sequence ID" value="OKH27408.1"/>
    <property type="molecule type" value="Genomic_DNA"/>
</dbReference>
<reference evidence="10 11" key="1">
    <citation type="submission" date="2016-11" db="EMBL/GenBank/DDBJ databases">
        <title>Draft Genome Sequences of Nine Cyanobacterial Strains from Diverse Habitats.</title>
        <authorList>
            <person name="Zhu T."/>
            <person name="Hou S."/>
            <person name="Lu X."/>
            <person name="Hess W.R."/>
        </authorList>
    </citation>
    <scope>NUCLEOTIDE SEQUENCE [LARGE SCALE GENOMIC DNA]</scope>
    <source>
        <strain evidence="10 11">5.2 s.c.1</strain>
    </source>
</reference>
<dbReference type="FunFam" id="3.30.565.10:FF:000006">
    <property type="entry name" value="Sensor histidine kinase WalK"/>
    <property type="match status" value="1"/>
</dbReference>
<dbReference type="InterPro" id="IPR001789">
    <property type="entry name" value="Sig_transdc_resp-reg_receiver"/>
</dbReference>
<dbReference type="InterPro" id="IPR003594">
    <property type="entry name" value="HATPase_dom"/>
</dbReference>
<dbReference type="Gene3D" id="3.30.565.10">
    <property type="entry name" value="Histidine kinase-like ATPase, C-terminal domain"/>
    <property type="match status" value="1"/>
</dbReference>
<evidence type="ECO:0000259" key="9">
    <source>
        <dbReference type="PROSITE" id="PS50110"/>
    </source>
</evidence>
<dbReference type="SUPFAM" id="SSF47384">
    <property type="entry name" value="Homodimeric domain of signal transducing histidine kinase"/>
    <property type="match status" value="1"/>
</dbReference>
<dbReference type="GO" id="GO:0000155">
    <property type="term" value="F:phosphorelay sensor kinase activity"/>
    <property type="evidence" value="ECO:0007669"/>
    <property type="project" value="InterPro"/>
</dbReference>
<feature type="domain" description="Response regulatory" evidence="9">
    <location>
        <begin position="212"/>
        <end position="326"/>
    </location>
</feature>
<keyword evidence="11" id="KW-1185">Reference proteome</keyword>
<keyword evidence="4" id="KW-0808">Transferase</keyword>
<feature type="domain" description="Histidine kinase" evidence="8">
    <location>
        <begin position="1"/>
        <end position="190"/>
    </location>
</feature>
<gene>
    <name evidence="10" type="ORF">NIES1031_08955</name>
</gene>
<dbReference type="Pfam" id="PF00512">
    <property type="entry name" value="HisKA"/>
    <property type="match status" value="1"/>
</dbReference>
<dbReference type="PROSITE" id="PS50109">
    <property type="entry name" value="HIS_KIN"/>
    <property type="match status" value="1"/>
</dbReference>
<evidence type="ECO:0000256" key="3">
    <source>
        <dbReference type="ARBA" id="ARBA00022553"/>
    </source>
</evidence>
<dbReference type="Gene3D" id="3.40.50.2300">
    <property type="match status" value="1"/>
</dbReference>
<evidence type="ECO:0000256" key="7">
    <source>
        <dbReference type="PROSITE-ProRule" id="PRU00169"/>
    </source>
</evidence>
<evidence type="ECO:0000313" key="11">
    <source>
        <dbReference type="Proteomes" id="UP000185984"/>
    </source>
</evidence>
<dbReference type="PROSITE" id="PS50110">
    <property type="entry name" value="RESPONSE_REGULATORY"/>
    <property type="match status" value="1"/>
</dbReference>
<keyword evidence="6" id="KW-0902">Two-component regulatory system</keyword>
<dbReference type="STRING" id="247279.NIES1031_08955"/>
<dbReference type="InterPro" id="IPR003661">
    <property type="entry name" value="HisK_dim/P_dom"/>
</dbReference>
<name>A0A1U7HV49_9CHRO</name>
<feature type="modified residue" description="4-aspartylphosphate" evidence="7">
    <location>
        <position position="261"/>
    </location>
</feature>
<dbReference type="InterPro" id="IPR036097">
    <property type="entry name" value="HisK_dim/P_sf"/>
</dbReference>
<evidence type="ECO:0000256" key="1">
    <source>
        <dbReference type="ARBA" id="ARBA00000085"/>
    </source>
</evidence>
<comment type="caution">
    <text evidence="10">The sequence shown here is derived from an EMBL/GenBank/DDBJ whole genome shotgun (WGS) entry which is preliminary data.</text>
</comment>
<sequence length="333" mass="36813">MQQANRIKDEFLAVLSHELRSPLNPILGWSKLLQTRKLDEAKTAQALATIETVRLAVEAKSIELTVNLDFNVEVSGDATRLQQVMWNPLSNAVKFMPTGGRVTVELTQVRNQAQIRVSDTGKGIQPDFLPLVFDYFRQEDDGKTTRKFGGLGLGLAIVRHLVELHGSTVEVESRGENQGATFTVQLPLIRSEPTVDQNHQSSELPPNLNNVQVLVVDDDTDTRDFVVFVLEQAGAAVISATSTNEAVVALTNSQPDVLVSDIGMPEMDGYMLMQHIRSQQRDIPAIALTAYASDCNQQQALRARFQQHITKPVELETLVKAIATLIKYNESSI</sequence>
<dbReference type="InterPro" id="IPR005467">
    <property type="entry name" value="His_kinase_dom"/>
</dbReference>
<dbReference type="InterPro" id="IPR036890">
    <property type="entry name" value="HATPase_C_sf"/>
</dbReference>
<dbReference type="InterPro" id="IPR011006">
    <property type="entry name" value="CheY-like_superfamily"/>
</dbReference>
<keyword evidence="5" id="KW-0418">Kinase</keyword>
<organism evidence="10 11">
    <name type="scientific">Chroogloeocystis siderophila 5.2 s.c.1</name>
    <dbReference type="NCBI Taxonomy" id="247279"/>
    <lineage>
        <taxon>Bacteria</taxon>
        <taxon>Bacillati</taxon>
        <taxon>Cyanobacteriota</taxon>
        <taxon>Cyanophyceae</taxon>
        <taxon>Oscillatoriophycideae</taxon>
        <taxon>Chroococcales</taxon>
        <taxon>Chroococcaceae</taxon>
        <taxon>Chroogloeocystis</taxon>
    </lineage>
</organism>
<keyword evidence="3 7" id="KW-0597">Phosphoprotein</keyword>
<dbReference type="Pfam" id="PF02518">
    <property type="entry name" value="HATPase_c"/>
    <property type="match status" value="1"/>
</dbReference>
<dbReference type="PANTHER" id="PTHR43547">
    <property type="entry name" value="TWO-COMPONENT HISTIDINE KINASE"/>
    <property type="match status" value="1"/>
</dbReference>
<dbReference type="CDD" id="cd00082">
    <property type="entry name" value="HisKA"/>
    <property type="match status" value="1"/>
</dbReference>
<dbReference type="PANTHER" id="PTHR43547:SF2">
    <property type="entry name" value="HYBRID SIGNAL TRANSDUCTION HISTIDINE KINASE C"/>
    <property type="match status" value="1"/>
</dbReference>
<dbReference type="PRINTS" id="PR00344">
    <property type="entry name" value="BCTRLSENSOR"/>
</dbReference>
<evidence type="ECO:0000313" key="10">
    <source>
        <dbReference type="EMBL" id="OKH27408.1"/>
    </source>
</evidence>
<accession>A0A1U7HV49</accession>
<dbReference type="Pfam" id="PF00072">
    <property type="entry name" value="Response_reg"/>
    <property type="match status" value="1"/>
</dbReference>
<dbReference type="SMART" id="SM00448">
    <property type="entry name" value="REC"/>
    <property type="match status" value="1"/>
</dbReference>
<comment type="catalytic activity">
    <reaction evidence="1">
        <text>ATP + protein L-histidine = ADP + protein N-phospho-L-histidine.</text>
        <dbReference type="EC" id="2.7.13.3"/>
    </reaction>
</comment>
<evidence type="ECO:0000256" key="4">
    <source>
        <dbReference type="ARBA" id="ARBA00022679"/>
    </source>
</evidence>
<evidence type="ECO:0000259" key="8">
    <source>
        <dbReference type="PROSITE" id="PS50109"/>
    </source>
</evidence>
<dbReference type="RefSeq" id="WP_073549076.1">
    <property type="nucleotide sequence ID" value="NZ_CAWMVK010000040.1"/>
</dbReference>
<evidence type="ECO:0000256" key="5">
    <source>
        <dbReference type="ARBA" id="ARBA00022777"/>
    </source>
</evidence>
<dbReference type="SUPFAM" id="SSF55874">
    <property type="entry name" value="ATPase domain of HSP90 chaperone/DNA topoisomerase II/histidine kinase"/>
    <property type="match status" value="1"/>
</dbReference>
<protein>
    <recommendedName>
        <fullName evidence="2">histidine kinase</fullName>
        <ecNumber evidence="2">2.7.13.3</ecNumber>
    </recommendedName>
</protein>
<evidence type="ECO:0000256" key="2">
    <source>
        <dbReference type="ARBA" id="ARBA00012438"/>
    </source>
</evidence>
<dbReference type="SMART" id="SM00387">
    <property type="entry name" value="HATPase_c"/>
    <property type="match status" value="1"/>
</dbReference>
<proteinExistence type="predicted"/>
<dbReference type="EC" id="2.7.13.3" evidence="2"/>
<dbReference type="InterPro" id="IPR004358">
    <property type="entry name" value="Sig_transdc_His_kin-like_C"/>
</dbReference>